<reference evidence="3" key="1">
    <citation type="journal article" date="2013" name="Genome Announc.">
        <title>Draft genome sequence of the grapevine dieback fungus Eutypa lata UCR-EL1.</title>
        <authorList>
            <person name="Blanco-Ulate B."/>
            <person name="Rolshausen P.E."/>
            <person name="Cantu D."/>
        </authorList>
    </citation>
    <scope>NUCLEOTIDE SEQUENCE [LARGE SCALE GENOMIC DNA]</scope>
    <source>
        <strain evidence="3">UCR-EL1</strain>
    </source>
</reference>
<keyword evidence="3" id="KW-1185">Reference proteome</keyword>
<dbReference type="STRING" id="1287681.M7SES1"/>
<dbReference type="KEGG" id="ela:UCREL1_10433"/>
<gene>
    <name evidence="2" type="ORF">UCREL1_10433</name>
</gene>
<dbReference type="PANTHER" id="PTHR34598">
    <property type="entry name" value="BLL6449 PROTEIN"/>
    <property type="match status" value="1"/>
</dbReference>
<evidence type="ECO:0000256" key="1">
    <source>
        <dbReference type="ARBA" id="ARBA00023604"/>
    </source>
</evidence>
<dbReference type="GO" id="GO:0016491">
    <property type="term" value="F:oxidoreductase activity"/>
    <property type="evidence" value="ECO:0007669"/>
    <property type="project" value="InterPro"/>
</dbReference>
<dbReference type="InterPro" id="IPR044053">
    <property type="entry name" value="AsaB-like"/>
</dbReference>
<dbReference type="OrthoDB" id="412788at2759"/>
<organism evidence="2 3">
    <name type="scientific">Eutypa lata (strain UCR-EL1)</name>
    <name type="common">Grapevine dieback disease fungus</name>
    <name type="synonym">Eutypa armeniacae</name>
    <dbReference type="NCBI Taxonomy" id="1287681"/>
    <lineage>
        <taxon>Eukaryota</taxon>
        <taxon>Fungi</taxon>
        <taxon>Dikarya</taxon>
        <taxon>Ascomycota</taxon>
        <taxon>Pezizomycotina</taxon>
        <taxon>Sordariomycetes</taxon>
        <taxon>Xylariomycetidae</taxon>
        <taxon>Xylariales</taxon>
        <taxon>Diatrypaceae</taxon>
        <taxon>Eutypa</taxon>
    </lineage>
</organism>
<dbReference type="NCBIfam" id="NF041278">
    <property type="entry name" value="CmcJ_NvfI_EfuI"/>
    <property type="match status" value="1"/>
</dbReference>
<keyword evidence="2" id="KW-0808">Transferase</keyword>
<proteinExistence type="inferred from homology"/>
<dbReference type="EMBL" id="KB707410">
    <property type="protein sequence ID" value="EMR62637.1"/>
    <property type="molecule type" value="Genomic_DNA"/>
</dbReference>
<dbReference type="GO" id="GO:0032259">
    <property type="term" value="P:methylation"/>
    <property type="evidence" value="ECO:0007669"/>
    <property type="project" value="UniProtKB-KW"/>
</dbReference>
<dbReference type="GO" id="GO:0008168">
    <property type="term" value="F:methyltransferase activity"/>
    <property type="evidence" value="ECO:0007669"/>
    <property type="project" value="UniProtKB-KW"/>
</dbReference>
<comment type="similarity">
    <text evidence="1">Belongs to the asaB hydroxylase/desaturase family.</text>
</comment>
<dbReference type="HOGENOM" id="CLU_1384168_0_0_1"/>
<sequence>MNGEVREWDLKKGNPFYRSAPAPGFQVVYFKLFDAEVTITDARPLRDTFSLDRSGFVYLDDSEGLSDELLDALSGGANDLVQQLYYPRVEALVKRETGASRVIIFDHTMRKRDPTRDKTDNTTEKEQPATEVHCDRTVVPKQKGRIRMINFWRPLNGDIVHWPLAQMDFTTLNPRHVHPNMRRVNDGGTWITTELMK</sequence>
<evidence type="ECO:0000313" key="2">
    <source>
        <dbReference type="EMBL" id="EMR62637.1"/>
    </source>
</evidence>
<protein>
    <submittedName>
        <fullName evidence="2">Putative cmcj-like methyltransferase protein</fullName>
    </submittedName>
</protein>
<dbReference type="Proteomes" id="UP000012174">
    <property type="component" value="Unassembled WGS sequence"/>
</dbReference>
<name>M7SES1_EUTLA</name>
<dbReference type="PANTHER" id="PTHR34598:SF3">
    <property type="entry name" value="OXIDOREDUCTASE AN1597"/>
    <property type="match status" value="1"/>
</dbReference>
<evidence type="ECO:0000313" key="3">
    <source>
        <dbReference type="Proteomes" id="UP000012174"/>
    </source>
</evidence>
<accession>M7SES1</accession>
<dbReference type="AlphaFoldDB" id="M7SES1"/>
<keyword evidence="2" id="KW-0489">Methyltransferase</keyword>
<dbReference type="OMA" id="GRIRMIN"/>